<feature type="non-terminal residue" evidence="2">
    <location>
        <position position="44"/>
    </location>
</feature>
<gene>
    <name evidence="2" type="ORF">SVUK_LOCUS20827</name>
</gene>
<evidence type="ECO:0000313" key="2">
    <source>
        <dbReference type="EMBL" id="VDM85829.1"/>
    </source>
</evidence>
<evidence type="ECO:0008006" key="4">
    <source>
        <dbReference type="Google" id="ProtNLM"/>
    </source>
</evidence>
<evidence type="ECO:0000313" key="3">
    <source>
        <dbReference type="Proteomes" id="UP000270094"/>
    </source>
</evidence>
<name>A0A3P7K0S1_STRVU</name>
<feature type="chain" id="PRO_5018072813" description="Nematode cuticle collagen N-terminal domain-containing protein" evidence="1">
    <location>
        <begin position="18"/>
        <end position="44"/>
    </location>
</feature>
<sequence>MLFTAFAILAIAVASNGISFDYFVNGGQAAGAEETGRTGVASTA</sequence>
<accession>A0A3P7K0S1</accession>
<evidence type="ECO:0000256" key="1">
    <source>
        <dbReference type="SAM" id="SignalP"/>
    </source>
</evidence>
<feature type="signal peptide" evidence="1">
    <location>
        <begin position="1"/>
        <end position="17"/>
    </location>
</feature>
<organism evidence="2 3">
    <name type="scientific">Strongylus vulgaris</name>
    <name type="common">Blood worm</name>
    <dbReference type="NCBI Taxonomy" id="40348"/>
    <lineage>
        <taxon>Eukaryota</taxon>
        <taxon>Metazoa</taxon>
        <taxon>Ecdysozoa</taxon>
        <taxon>Nematoda</taxon>
        <taxon>Chromadorea</taxon>
        <taxon>Rhabditida</taxon>
        <taxon>Rhabditina</taxon>
        <taxon>Rhabditomorpha</taxon>
        <taxon>Strongyloidea</taxon>
        <taxon>Strongylidae</taxon>
        <taxon>Strongylus</taxon>
    </lineage>
</organism>
<proteinExistence type="predicted"/>
<dbReference type="AlphaFoldDB" id="A0A3P7K0S1"/>
<dbReference type="EMBL" id="UYYB01145903">
    <property type="protein sequence ID" value="VDM85829.1"/>
    <property type="molecule type" value="Genomic_DNA"/>
</dbReference>
<keyword evidence="3" id="KW-1185">Reference proteome</keyword>
<protein>
    <recommendedName>
        <fullName evidence="4">Nematode cuticle collagen N-terminal domain-containing protein</fullName>
    </recommendedName>
</protein>
<dbReference type="Proteomes" id="UP000270094">
    <property type="component" value="Unassembled WGS sequence"/>
</dbReference>
<reference evidence="2 3" key="1">
    <citation type="submission" date="2018-11" db="EMBL/GenBank/DDBJ databases">
        <authorList>
            <consortium name="Pathogen Informatics"/>
        </authorList>
    </citation>
    <scope>NUCLEOTIDE SEQUENCE [LARGE SCALE GENOMIC DNA]</scope>
</reference>
<keyword evidence="1" id="KW-0732">Signal</keyword>